<dbReference type="KEGG" id="ssoa:SULA_0315"/>
<dbReference type="Gene3D" id="1.10.10.10">
    <property type="entry name" value="Winged helix-like DNA-binding domain superfamily/Winged helix DNA-binding domain"/>
    <property type="match status" value="1"/>
</dbReference>
<evidence type="ECO:0000313" key="14">
    <source>
        <dbReference type="Proteomes" id="UP000033057"/>
    </source>
</evidence>
<evidence type="ECO:0000313" key="17">
    <source>
        <dbReference type="Proteomes" id="UP000076770"/>
    </source>
</evidence>
<reference evidence="2" key="5">
    <citation type="submission" date="2018-10" db="EMBL/GenBank/DDBJ databases">
        <authorList>
            <person name="McCarthy S."/>
            <person name="Gradnigo J."/>
            <person name="Johnson T."/>
            <person name="Payne S."/>
            <person name="Lipzen A."/>
            <person name="Schackwitz W."/>
            <person name="Martin J."/>
            <person name="Moriyama E."/>
            <person name="Blum P."/>
        </authorList>
    </citation>
    <scope>NUCLEOTIDE SEQUENCE</scope>
    <source>
        <strain evidence="2">SARC-B</strain>
        <strain evidence="3">SARC-C</strain>
        <strain evidence="4">SULA</strain>
    </source>
</reference>
<reference evidence="13" key="3">
    <citation type="submission" date="2016-04" db="EMBL/GenBank/DDBJ databases">
        <authorList>
            <person name="Evans L.H."/>
            <person name="Alamgir A."/>
            <person name="Owens N."/>
            <person name="Weber N.D."/>
            <person name="Virtaneva K."/>
            <person name="Barbian K."/>
            <person name="Babar A."/>
            <person name="Rosenke K."/>
        </authorList>
    </citation>
    <scope>NUCLEOTIDE SEQUENCE</scope>
    <source>
        <strain evidence="13">P1</strain>
    </source>
</reference>
<dbReference type="InterPro" id="IPR036866">
    <property type="entry name" value="RibonucZ/Hydroxyglut_hydro"/>
</dbReference>
<evidence type="ECO:0000313" key="25">
    <source>
        <dbReference type="Proteomes" id="UP000594632"/>
    </source>
</evidence>
<evidence type="ECO:0000313" key="4">
    <source>
        <dbReference type="EMBL" id="AKA78134.1"/>
    </source>
</evidence>
<dbReference type="Pfam" id="PF00753">
    <property type="entry name" value="Lactamase_B"/>
    <property type="match status" value="1"/>
</dbReference>
<dbReference type="Proteomes" id="UP000269431">
    <property type="component" value="Chromosome"/>
</dbReference>
<dbReference type="Gene3D" id="3.60.15.10">
    <property type="entry name" value="Ribonuclease Z/Hydroxyacylglutathione hydrolase-like"/>
    <property type="match status" value="1"/>
</dbReference>
<name>A0A0E3JSZ1_SACSO</name>
<dbReference type="Proteomes" id="UP000076770">
    <property type="component" value="Chromosome i"/>
</dbReference>
<dbReference type="EMBL" id="CP033240">
    <property type="protein sequence ID" value="AZF80329.1"/>
    <property type="molecule type" value="Genomic_DNA"/>
</dbReference>
<dbReference type="OMA" id="HAPEHAT"/>
<dbReference type="EMBL" id="CP033236">
    <property type="protein sequence ID" value="AZF69873.1"/>
    <property type="molecule type" value="Genomic_DNA"/>
</dbReference>
<dbReference type="GeneID" id="44128239"/>
<organism evidence="2 15">
    <name type="scientific">Saccharolobus solfataricus</name>
    <name type="common">Sulfolobus solfataricus</name>
    <dbReference type="NCBI Taxonomy" id="2287"/>
    <lineage>
        <taxon>Archaea</taxon>
        <taxon>Thermoproteota</taxon>
        <taxon>Thermoprotei</taxon>
        <taxon>Sulfolobales</taxon>
        <taxon>Sulfolobaceae</taxon>
        <taxon>Saccharolobus</taxon>
    </lineage>
</organism>
<proteinExistence type="predicted"/>
<dbReference type="Proteomes" id="UP000275843">
    <property type="component" value="Chromosome"/>
</dbReference>
<evidence type="ECO:0000313" key="15">
    <source>
        <dbReference type="Proteomes" id="UP000033085"/>
    </source>
</evidence>
<dbReference type="GO" id="GO:0016787">
    <property type="term" value="F:hydrolase activity"/>
    <property type="evidence" value="ECO:0007669"/>
    <property type="project" value="UniProtKB-KW"/>
</dbReference>
<accession>A0A0E3JSZ1</accession>
<evidence type="ECO:0000313" key="2">
    <source>
        <dbReference type="EMBL" id="AKA72742.1"/>
    </source>
</evidence>
<evidence type="ECO:0000313" key="8">
    <source>
        <dbReference type="EMBL" id="AZF75113.1"/>
    </source>
</evidence>
<dbReference type="Proteomes" id="UP000033057">
    <property type="component" value="Chromosome"/>
</dbReference>
<dbReference type="RefSeq" id="WP_009988488.1">
    <property type="nucleotide sequence ID" value="NZ_CP011055.2"/>
</dbReference>
<dbReference type="SMART" id="SM00849">
    <property type="entry name" value="Lactamase_B"/>
    <property type="match status" value="1"/>
</dbReference>
<keyword evidence="2" id="KW-0378">Hydrolase</keyword>
<dbReference type="EMBL" id="CP050869">
    <property type="protein sequence ID" value="QPG49749.1"/>
    <property type="molecule type" value="Genomic_DNA"/>
</dbReference>
<dbReference type="EMBL" id="CP033235">
    <property type="protein sequence ID" value="AZF67253.1"/>
    <property type="molecule type" value="Genomic_DNA"/>
</dbReference>
<gene>
    <name evidence="12" type="ORF">HFC64_07900</name>
    <name evidence="13" type="ORF">SSOP1_2639</name>
    <name evidence="4" type="ORF">SULA_0315</name>
    <name evidence="2" type="ORF">SULB_0317</name>
    <name evidence="3" type="ORF">SULC_0315</name>
    <name evidence="5" type="ORF">SULG_01605</name>
    <name evidence="6" type="ORF">SULH_01605</name>
    <name evidence="7" type="ORF">SULI_01605</name>
    <name evidence="8" type="ORF">SULM_01605</name>
    <name evidence="9" type="ORF">SULN_01605</name>
    <name evidence="10" type="ORF">SULO_01615</name>
    <name evidence="11" type="ORF">SULZ_01620</name>
</gene>
<sequence length="310" mass="35985">MTIFTLKLPMQGPLKYINSYLVKGNEESVLIDTGLPTQEDVTTLSNYLKAYGYPNFVVITHYHPDHMGLVRLFKDKSIILISDRELEYVTYLLSEEYEKEMRKYLLANGFPEEFIQRMFRNRSRFSEIIDGVNFNTVKDGDVIKLGQEQMRVLLTPGHTMGHICLVYEKVVFCGDHILQDITPNISLLRLEDNPLKAYLESLDKVQKLDIELLYPAHGEVLKDVSKRVEEIKEHHKRRLEEIMNIIRTLGKTSGFNIASRISWYKKWDELSAFDKQLAMGETLAHIKYLVEEGFIREVNASGSIYYTMSS</sequence>
<dbReference type="AlphaFoldDB" id="A0A0E3JSZ1"/>
<evidence type="ECO:0000313" key="6">
    <source>
        <dbReference type="EMBL" id="AZF69873.1"/>
    </source>
</evidence>
<dbReference type="PANTHER" id="PTHR23131">
    <property type="entry name" value="ENDORIBONUCLEASE LACTB2"/>
    <property type="match status" value="1"/>
</dbReference>
<dbReference type="Proteomes" id="UP000282269">
    <property type="component" value="Chromosome"/>
</dbReference>
<dbReference type="Proteomes" id="UP000273194">
    <property type="component" value="Chromosome"/>
</dbReference>
<evidence type="ECO:0000313" key="5">
    <source>
        <dbReference type="EMBL" id="AZF67253.1"/>
    </source>
</evidence>
<dbReference type="KEGG" id="ssof:SULC_0315"/>
<protein>
    <submittedName>
        <fullName evidence="2">MBL fold metallo-hydrolase</fullName>
    </submittedName>
</protein>
<evidence type="ECO:0000313" key="21">
    <source>
        <dbReference type="Proteomes" id="UP000273443"/>
    </source>
</evidence>
<dbReference type="EMBL" id="CP011057">
    <property type="protein sequence ID" value="AKA78134.1"/>
    <property type="molecule type" value="Genomic_DNA"/>
</dbReference>
<dbReference type="InterPro" id="IPR001279">
    <property type="entry name" value="Metallo-B-lactamas"/>
</dbReference>
<dbReference type="Proteomes" id="UP000273443">
    <property type="component" value="Chromosome"/>
</dbReference>
<dbReference type="EMBL" id="CP033237">
    <property type="protein sequence ID" value="AZF72493.1"/>
    <property type="molecule type" value="Genomic_DNA"/>
</dbReference>
<feature type="domain" description="Metallo-beta-lactamase" evidence="1">
    <location>
        <begin position="16"/>
        <end position="217"/>
    </location>
</feature>
<reference evidence="14 15" key="1">
    <citation type="journal article" date="2015" name="Genome Announc.">
        <title>Complete Genome Sequence of Sulfolobus solfataricus Strain 98/2 and Evolved Derivatives.</title>
        <authorList>
            <person name="McCarthy S."/>
            <person name="Gradnigo J."/>
            <person name="Johnson T."/>
            <person name="Payne S."/>
            <person name="Lipzen A."/>
            <person name="Martin J."/>
            <person name="Schackwitz W."/>
            <person name="Moriyama E."/>
            <person name="Blum P."/>
        </authorList>
    </citation>
    <scope>NUCLEOTIDE SEQUENCE [LARGE SCALE GENOMIC DNA]</scope>
    <source>
        <strain evidence="14">98/2 SULC</strain>
        <strain evidence="2">SARC-B</strain>
        <strain evidence="3">SARC-C</strain>
        <strain evidence="4 16">SULA</strain>
        <strain evidence="15">SULB</strain>
    </source>
</reference>
<evidence type="ECO:0000313" key="11">
    <source>
        <dbReference type="EMBL" id="AZF82938.1"/>
    </source>
</evidence>
<evidence type="ECO:0000313" key="7">
    <source>
        <dbReference type="EMBL" id="AZF72493.1"/>
    </source>
</evidence>
<evidence type="ECO:0000313" key="20">
    <source>
        <dbReference type="Proteomes" id="UP000273194"/>
    </source>
</evidence>
<evidence type="ECO:0000313" key="12">
    <source>
        <dbReference type="EMBL" id="QPG49749.1"/>
    </source>
</evidence>
<dbReference type="EMBL" id="CP011056">
    <property type="protein sequence ID" value="AKA75441.1"/>
    <property type="molecule type" value="Genomic_DNA"/>
</dbReference>
<dbReference type="EMBL" id="LT549890">
    <property type="protein sequence ID" value="SAI86193.1"/>
    <property type="molecule type" value="Genomic_DNA"/>
</dbReference>
<evidence type="ECO:0000313" key="13">
    <source>
        <dbReference type="EMBL" id="SAI86193.1"/>
    </source>
</evidence>
<evidence type="ECO:0000313" key="22">
    <source>
        <dbReference type="Proteomes" id="UP000275843"/>
    </source>
</evidence>
<evidence type="ECO:0000313" key="10">
    <source>
        <dbReference type="EMBL" id="AZF80329.1"/>
    </source>
</evidence>
<reference evidence="17" key="2">
    <citation type="submission" date="2016-04" db="EMBL/GenBank/DDBJ databases">
        <authorList>
            <person name="Shah S.A."/>
            <person name="Garrett R.A."/>
        </authorList>
    </citation>
    <scope>NUCLEOTIDE SEQUENCE [LARGE SCALE GENOMIC DNA]</scope>
    <source>
        <strain evidence="17">ATCC 35091 / DSM 1616 / JCM 8930 / NBRC 15331 / P1</strain>
    </source>
</reference>
<evidence type="ECO:0000313" key="9">
    <source>
        <dbReference type="EMBL" id="AZF77721.1"/>
    </source>
</evidence>
<dbReference type="OrthoDB" id="197151at2157"/>
<evidence type="ECO:0000313" key="3">
    <source>
        <dbReference type="EMBL" id="AKA75441.1"/>
    </source>
</evidence>
<dbReference type="Proteomes" id="UP000267993">
    <property type="component" value="Chromosome"/>
</dbReference>
<evidence type="ECO:0000313" key="23">
    <source>
        <dbReference type="Proteomes" id="UP000278715"/>
    </source>
</evidence>
<evidence type="ECO:0000259" key="1">
    <source>
        <dbReference type="SMART" id="SM00849"/>
    </source>
</evidence>
<dbReference type="EMBL" id="CP033239">
    <property type="protein sequence ID" value="AZF77721.1"/>
    <property type="molecule type" value="Genomic_DNA"/>
</dbReference>
<dbReference type="EMBL" id="CP033241">
    <property type="protein sequence ID" value="AZF82938.1"/>
    <property type="molecule type" value="Genomic_DNA"/>
</dbReference>
<dbReference type="KEGG" id="ssol:SULB_0317"/>
<evidence type="ECO:0000313" key="18">
    <source>
        <dbReference type="Proteomes" id="UP000267993"/>
    </source>
</evidence>
<dbReference type="EMBL" id="CP011055">
    <property type="protein sequence ID" value="AKA72742.1"/>
    <property type="molecule type" value="Genomic_DNA"/>
</dbReference>
<dbReference type="SUPFAM" id="SSF56281">
    <property type="entry name" value="Metallo-hydrolase/oxidoreductase"/>
    <property type="match status" value="1"/>
</dbReference>
<evidence type="ECO:0000313" key="16">
    <source>
        <dbReference type="Proteomes" id="UP000033106"/>
    </source>
</evidence>
<dbReference type="PANTHER" id="PTHR23131:SF4">
    <property type="entry name" value="METALLO-BETA-LACTAMASE SUPERFAMILY POTEIN"/>
    <property type="match status" value="1"/>
</dbReference>
<dbReference type="EMBL" id="CP033238">
    <property type="protein sequence ID" value="AZF75113.1"/>
    <property type="molecule type" value="Genomic_DNA"/>
</dbReference>
<evidence type="ECO:0000313" key="19">
    <source>
        <dbReference type="Proteomes" id="UP000269431"/>
    </source>
</evidence>
<dbReference type="Proteomes" id="UP000033085">
    <property type="component" value="Chromosome"/>
</dbReference>
<dbReference type="InterPro" id="IPR050662">
    <property type="entry name" value="Sec-metab_biosynth-thioest"/>
</dbReference>
<dbReference type="InterPro" id="IPR036388">
    <property type="entry name" value="WH-like_DNA-bd_sf"/>
</dbReference>
<evidence type="ECO:0000313" key="24">
    <source>
        <dbReference type="Proteomes" id="UP000282269"/>
    </source>
</evidence>
<dbReference type="PATRIC" id="fig|2287.6.peg.324"/>
<dbReference type="Proteomes" id="UP000033106">
    <property type="component" value="Chromosome"/>
</dbReference>
<reference evidence="18 19" key="4">
    <citation type="journal article" date="2018" name="Proc. Natl. Acad. Sci. U.S.A.">
        <title>Nonmutational mechanism of inheritance in the Archaeon Sulfolobus solfataricus.</title>
        <authorList>
            <person name="Payne S."/>
            <person name="McCarthy S."/>
            <person name="Johnson T."/>
            <person name="North E."/>
            <person name="Blum P."/>
        </authorList>
    </citation>
    <scope>NUCLEOTIDE SEQUENCE [LARGE SCALE GENOMIC DNA]</scope>
    <source>
        <strain evidence="6 18">SARC-H</strain>
        <strain evidence="7 22">SARC-I</strain>
        <strain evidence="9 23">SARC-N</strain>
        <strain evidence="10 24">SARC-O</strain>
        <strain evidence="11 19">SUL120</strain>
        <strain evidence="5 20">SULG</strain>
        <strain evidence="8 21">SULM</strain>
    </source>
</reference>
<dbReference type="Proteomes" id="UP000278715">
    <property type="component" value="Chromosome"/>
</dbReference>
<reference evidence="12 25" key="6">
    <citation type="journal article" date="2020" name="Nat. Commun.">
        <title>The structures of two archaeal type IV pili illuminate evolutionary relationships.</title>
        <authorList>
            <person name="Wang F."/>
            <person name="Baquero D.P."/>
            <person name="Su Z."/>
            <person name="Beltran L.C."/>
            <person name="Prangishvili D."/>
            <person name="Krupovic M."/>
            <person name="Egelman E.H."/>
        </authorList>
    </citation>
    <scope>NUCLEOTIDE SEQUENCE [LARGE SCALE GENOMIC DNA]</scope>
    <source>
        <strain evidence="12 25">POZ149</strain>
    </source>
</reference>
<dbReference type="GeneID" id="1453973"/>
<dbReference type="Proteomes" id="UP000594632">
    <property type="component" value="Chromosome"/>
</dbReference>
<dbReference type="CDD" id="cd07725">
    <property type="entry name" value="TTHA1429-like_MBL-fold"/>
    <property type="match status" value="1"/>
</dbReference>